<dbReference type="AlphaFoldDB" id="K1TNR0"/>
<comment type="caution">
    <text evidence="1">The sequence shown here is derived from an EMBL/GenBank/DDBJ whole genome shotgun (WGS) entry which is preliminary data.</text>
</comment>
<sequence length="42" mass="4691">DKPVTEFAFEVTSGDLTMPEWAPGWGRIHFPPVKVLENGYDG</sequence>
<reference evidence="1" key="1">
    <citation type="journal article" date="2013" name="Environ. Microbiol.">
        <title>Microbiota from the distal guts of lean and obese adolescents exhibit partial functional redundancy besides clear differences in community structure.</title>
        <authorList>
            <person name="Ferrer M."/>
            <person name="Ruiz A."/>
            <person name="Lanza F."/>
            <person name="Haange S.B."/>
            <person name="Oberbach A."/>
            <person name="Till H."/>
            <person name="Bargiela R."/>
            <person name="Campoy C."/>
            <person name="Segura M.T."/>
            <person name="Richter M."/>
            <person name="von Bergen M."/>
            <person name="Seifert J."/>
            <person name="Suarez A."/>
        </authorList>
    </citation>
    <scope>NUCLEOTIDE SEQUENCE</scope>
</reference>
<organism evidence="1">
    <name type="scientific">human gut metagenome</name>
    <dbReference type="NCBI Taxonomy" id="408170"/>
    <lineage>
        <taxon>unclassified sequences</taxon>
        <taxon>metagenomes</taxon>
        <taxon>organismal metagenomes</taxon>
    </lineage>
</organism>
<feature type="non-terminal residue" evidence="1">
    <location>
        <position position="1"/>
    </location>
</feature>
<evidence type="ECO:0000313" key="1">
    <source>
        <dbReference type="EMBL" id="EKC60926.1"/>
    </source>
</evidence>
<protein>
    <submittedName>
        <fullName evidence="1">Uncharacterized protein</fullName>
    </submittedName>
</protein>
<dbReference type="EMBL" id="AJWY01008538">
    <property type="protein sequence ID" value="EKC60926.1"/>
    <property type="molecule type" value="Genomic_DNA"/>
</dbReference>
<proteinExistence type="predicted"/>
<gene>
    <name evidence="1" type="ORF">LEA_12616</name>
</gene>
<name>K1TNR0_9ZZZZ</name>
<accession>K1TNR0</accession>